<dbReference type="Pfam" id="PF07676">
    <property type="entry name" value="PD40"/>
    <property type="match status" value="2"/>
</dbReference>
<protein>
    <recommendedName>
        <fullName evidence="4">Dystroglycan-type cadherin-like domain-containing protein</fullName>
    </recommendedName>
</protein>
<keyword evidence="3" id="KW-1185">Reference proteome</keyword>
<dbReference type="EMBL" id="MQVX01000001">
    <property type="protein sequence ID" value="PQJ16064.1"/>
    <property type="molecule type" value="Genomic_DNA"/>
</dbReference>
<evidence type="ECO:0008006" key="4">
    <source>
        <dbReference type="Google" id="ProtNLM"/>
    </source>
</evidence>
<dbReference type="Gene3D" id="2.60.40.10">
    <property type="entry name" value="Immunoglobulins"/>
    <property type="match status" value="1"/>
</dbReference>
<dbReference type="InterPro" id="IPR011659">
    <property type="entry name" value="WD40"/>
</dbReference>
<name>A0A2S7T8T4_9FLAO</name>
<feature type="chain" id="PRO_5015666457" description="Dystroglycan-type cadherin-like domain-containing protein" evidence="1">
    <location>
        <begin position="35"/>
        <end position="400"/>
    </location>
</feature>
<comment type="caution">
    <text evidence="2">The sequence shown here is derived from an EMBL/GenBank/DDBJ whole genome shotgun (WGS) entry which is preliminary data.</text>
</comment>
<dbReference type="Proteomes" id="UP000239366">
    <property type="component" value="Unassembled WGS sequence"/>
</dbReference>
<dbReference type="AlphaFoldDB" id="A0A2S7T8T4"/>
<organism evidence="2 3">
    <name type="scientific">Aureicoccus marinus</name>
    <dbReference type="NCBI Taxonomy" id="754435"/>
    <lineage>
        <taxon>Bacteria</taxon>
        <taxon>Pseudomonadati</taxon>
        <taxon>Bacteroidota</taxon>
        <taxon>Flavobacteriia</taxon>
        <taxon>Flavobacteriales</taxon>
        <taxon>Flavobacteriaceae</taxon>
        <taxon>Aureicoccus</taxon>
    </lineage>
</organism>
<dbReference type="InterPro" id="IPR015919">
    <property type="entry name" value="Cadherin-like_sf"/>
</dbReference>
<gene>
    <name evidence="2" type="ORF">BST99_10300</name>
</gene>
<reference evidence="3" key="1">
    <citation type="submission" date="2016-11" db="EMBL/GenBank/DDBJ databases">
        <title>Trade-off between light-utilization and light-protection in marine flavobacteria.</title>
        <authorList>
            <person name="Kumagai Y."/>
            <person name="Yoshizawa S."/>
            <person name="Kogure K."/>
        </authorList>
    </citation>
    <scope>NUCLEOTIDE SEQUENCE [LARGE SCALE GENOMIC DNA]</scope>
    <source>
        <strain evidence="3">SG-18</strain>
    </source>
</reference>
<evidence type="ECO:0000313" key="3">
    <source>
        <dbReference type="Proteomes" id="UP000239366"/>
    </source>
</evidence>
<dbReference type="InterPro" id="IPR013783">
    <property type="entry name" value="Ig-like_fold"/>
</dbReference>
<keyword evidence="1" id="KW-0732">Signal</keyword>
<evidence type="ECO:0000256" key="1">
    <source>
        <dbReference type="SAM" id="SignalP"/>
    </source>
</evidence>
<dbReference type="Gene3D" id="2.120.10.30">
    <property type="entry name" value="TolB, C-terminal domain"/>
    <property type="match status" value="1"/>
</dbReference>
<dbReference type="SUPFAM" id="SSF82171">
    <property type="entry name" value="DPP6 N-terminal domain-like"/>
    <property type="match status" value="1"/>
</dbReference>
<evidence type="ECO:0000313" key="2">
    <source>
        <dbReference type="EMBL" id="PQJ16064.1"/>
    </source>
</evidence>
<dbReference type="GO" id="GO:0016020">
    <property type="term" value="C:membrane"/>
    <property type="evidence" value="ECO:0007669"/>
    <property type="project" value="InterPro"/>
</dbReference>
<accession>A0A2S7T8T4</accession>
<sequence>MPVQAEYYRKLHFMIKNYLSFVLFLALMSCKQSAQVTDVFGQHFPDSIPVVFAPDIISKEGRLEHGISFSPDNQQLIFGVLNEDDFSGTLFHSEWADNNWVDPLVFEPLIDKSAFLPYFSPDGNSLLFAQSSSKTDFYLTDIWVMDKENDQWGISTKIEAPISSLARESSASFTSDGTIYFSSNRDGNGLADIYFSRLDNGKYLTAERIDSVSTERDEESVFISPDERYMVLSRYVANDNPPDLFISYRDSNGNWTKPRSLDASINTGDWERRPFVSSDHNFLFFTRLEIDEFNLSESDIYWVNTSKVFKPFIYNPLSPKTLQVDEQFEIQIPADYFKDIDDKELALRIRPHQLDWLEFDRERMKLSGTPTQPGDFELIISAEDDFLNRTEDRIKITVQN</sequence>
<dbReference type="GO" id="GO:0005509">
    <property type="term" value="F:calcium ion binding"/>
    <property type="evidence" value="ECO:0007669"/>
    <property type="project" value="InterPro"/>
</dbReference>
<proteinExistence type="predicted"/>
<dbReference type="SUPFAM" id="SSF49313">
    <property type="entry name" value="Cadherin-like"/>
    <property type="match status" value="1"/>
</dbReference>
<feature type="signal peptide" evidence="1">
    <location>
        <begin position="1"/>
        <end position="34"/>
    </location>
</feature>
<dbReference type="InterPro" id="IPR011042">
    <property type="entry name" value="6-blade_b-propeller_TolB-like"/>
</dbReference>